<accession>A0A3M7R378</accession>
<comment type="caution">
    <text evidence="1">The sequence shown here is derived from an EMBL/GenBank/DDBJ whole genome shotgun (WGS) entry which is preliminary data.</text>
</comment>
<sequence length="124" mass="14591">MVSMGSDLGIPVKRQSMNTLNIIAPETIHLCGIEIKVVRNQSFSITLAFKFESKNFNDVNNFLEKYGLYAFQHRFLERIRLRQQRRAAHLEAFEQFLDEQSNREESTSLTIEKPDPSKKFYFKK</sequence>
<evidence type="ECO:0000313" key="2">
    <source>
        <dbReference type="Proteomes" id="UP000276133"/>
    </source>
</evidence>
<evidence type="ECO:0000313" key="1">
    <source>
        <dbReference type="EMBL" id="RNA17685.1"/>
    </source>
</evidence>
<keyword evidence="2" id="KW-1185">Reference proteome</keyword>
<reference evidence="1 2" key="1">
    <citation type="journal article" date="2018" name="Sci. Rep.">
        <title>Genomic signatures of local adaptation to the degree of environmental predictability in rotifers.</title>
        <authorList>
            <person name="Franch-Gras L."/>
            <person name="Hahn C."/>
            <person name="Garcia-Roger E.M."/>
            <person name="Carmona M.J."/>
            <person name="Serra M."/>
            <person name="Gomez A."/>
        </authorList>
    </citation>
    <scope>NUCLEOTIDE SEQUENCE [LARGE SCALE GENOMIC DNA]</scope>
    <source>
        <strain evidence="1">HYR1</strain>
    </source>
</reference>
<name>A0A3M7R378_BRAPC</name>
<protein>
    <submittedName>
        <fullName evidence="1">Uncharacterized protein</fullName>
    </submittedName>
</protein>
<dbReference type="AlphaFoldDB" id="A0A3M7R378"/>
<proteinExistence type="predicted"/>
<gene>
    <name evidence="1" type="ORF">BpHYR1_028020</name>
</gene>
<dbReference type="Proteomes" id="UP000276133">
    <property type="component" value="Unassembled WGS sequence"/>
</dbReference>
<dbReference type="EMBL" id="REGN01004401">
    <property type="protein sequence ID" value="RNA17685.1"/>
    <property type="molecule type" value="Genomic_DNA"/>
</dbReference>
<organism evidence="1 2">
    <name type="scientific">Brachionus plicatilis</name>
    <name type="common">Marine rotifer</name>
    <name type="synonym">Brachionus muelleri</name>
    <dbReference type="NCBI Taxonomy" id="10195"/>
    <lineage>
        <taxon>Eukaryota</taxon>
        <taxon>Metazoa</taxon>
        <taxon>Spiralia</taxon>
        <taxon>Gnathifera</taxon>
        <taxon>Rotifera</taxon>
        <taxon>Eurotatoria</taxon>
        <taxon>Monogononta</taxon>
        <taxon>Pseudotrocha</taxon>
        <taxon>Ploima</taxon>
        <taxon>Brachionidae</taxon>
        <taxon>Brachionus</taxon>
    </lineage>
</organism>